<organism evidence="1 2">
    <name type="scientific">Marinobacter similis</name>
    <dbReference type="NCBI Taxonomy" id="1420916"/>
    <lineage>
        <taxon>Bacteria</taxon>
        <taxon>Pseudomonadati</taxon>
        <taxon>Pseudomonadota</taxon>
        <taxon>Gammaproteobacteria</taxon>
        <taxon>Pseudomonadales</taxon>
        <taxon>Marinobacteraceae</taxon>
        <taxon>Marinobacter</taxon>
    </lineage>
</organism>
<dbReference type="EMBL" id="CP007151">
    <property type="protein sequence ID" value="AHI27954.1"/>
    <property type="molecule type" value="Genomic_DNA"/>
</dbReference>
<dbReference type="STRING" id="1420916.AU14_02800"/>
<keyword evidence="2" id="KW-1185">Reference proteome</keyword>
<proteinExistence type="predicted"/>
<dbReference type="SUPFAM" id="SSF160246">
    <property type="entry name" value="EspE N-terminal domain-like"/>
    <property type="match status" value="1"/>
</dbReference>
<sequence length="247" mass="27366">MRIRQGFEEKSRLGRLLVGRGYLSEAQLEEGLRLQRKSGERLGEVFIQSGWISEKELRRVLKHQSRYRNAAALVAVVALPFQPLVGFAATNHVNNTNSTPSESGEMYEAVGFTPLEDDELAAVSGQGDPSLLERMAQVGSMVDNATEQGDGSEADVMEGLKLTTNVFVPVLNFLDSDLSITGVHYREGEPRYTLREDGGLTLAFPERIEEIRMDNIRVSGSRGPSFGNVSIHDIRFSPSSQMTIYTR</sequence>
<dbReference type="OrthoDB" id="8750002at2"/>
<evidence type="ECO:0000313" key="2">
    <source>
        <dbReference type="Proteomes" id="UP000061489"/>
    </source>
</evidence>
<name>W5YGF1_9GAMM</name>
<dbReference type="AlphaFoldDB" id="W5YGF1"/>
<reference evidence="1 2" key="1">
    <citation type="journal article" date="2014" name="Genome Announc.">
        <title>Draft Genome Sequences of Marinobacter similis A3d10T and Marinobacter salarius R9SW1T.</title>
        <authorList>
            <person name="Ivanova E.P."/>
            <person name="Ng H.J."/>
            <person name="Webb H.K."/>
            <person name="Feng G."/>
            <person name="Oshima K."/>
            <person name="Hattori M."/>
            <person name="Ohkuma M."/>
            <person name="Sergeev A.F."/>
            <person name="Mikhailov V.V."/>
            <person name="Crawford R.J."/>
            <person name="Sawabe T."/>
        </authorList>
    </citation>
    <scope>NUCLEOTIDE SEQUENCE [LARGE SCALE GENOMIC DNA]</scope>
    <source>
        <strain evidence="1 2">A3d10</strain>
    </source>
</reference>
<dbReference type="HOGENOM" id="CLU_1229025_0_0_6"/>
<dbReference type="KEGG" id="msx:AU14_02800"/>
<evidence type="ECO:0000313" key="1">
    <source>
        <dbReference type="EMBL" id="AHI27954.1"/>
    </source>
</evidence>
<accession>W5YGF1</accession>
<dbReference type="Proteomes" id="UP000061489">
    <property type="component" value="Chromosome"/>
</dbReference>
<protein>
    <submittedName>
        <fullName evidence="1">Type II secretory pathway, ATPase PulE/Tfp pilus assembly pathway, ATPase PilB</fullName>
    </submittedName>
</protein>
<dbReference type="RefSeq" id="WP_041338686.1">
    <property type="nucleotide sequence ID" value="NZ_CP007151.1"/>
</dbReference>
<gene>
    <name evidence="1" type="ORF">AU14_02800</name>
</gene>
<dbReference type="InterPro" id="IPR037257">
    <property type="entry name" value="T2SS_E_N_sf"/>
</dbReference>